<evidence type="ECO:0000313" key="8">
    <source>
        <dbReference type="EMBL" id="VEB34706.1"/>
    </source>
</evidence>
<keyword evidence="10" id="KW-1185">Reference proteome</keyword>
<keyword evidence="3 6" id="KW-0812">Transmembrane</keyword>
<evidence type="ECO:0000313" key="9">
    <source>
        <dbReference type="Proteomes" id="UP000054921"/>
    </source>
</evidence>
<dbReference type="AlphaFoldDB" id="A0A0W0SAN1"/>
<comment type="subcellular location">
    <subcellularLocation>
        <location evidence="1">Cell membrane</location>
        <topology evidence="1">Multi-pass membrane protein</topology>
    </subcellularLocation>
</comment>
<dbReference type="STRING" id="28084.Lche_2627"/>
<dbReference type="GO" id="GO:0005886">
    <property type="term" value="C:plasma membrane"/>
    <property type="evidence" value="ECO:0007669"/>
    <property type="project" value="UniProtKB-SubCell"/>
</dbReference>
<reference evidence="8 10" key="2">
    <citation type="submission" date="2018-12" db="EMBL/GenBank/DDBJ databases">
        <authorList>
            <consortium name="Pathogen Informatics"/>
        </authorList>
    </citation>
    <scope>NUCLEOTIDE SEQUENCE [LARGE SCALE GENOMIC DNA]</scope>
    <source>
        <strain evidence="8 10">NCTC11976</strain>
    </source>
</reference>
<keyword evidence="2" id="KW-1003">Cell membrane</keyword>
<sequence>MIITAEYMALKCVKKPLFQVGLVCLFWLASDLVVKVTKLPVPAGILGLGVVLLLLMTKCMRLDSIKRGTELLLGDMLLFFVPAVLAVLEHQEFLSVLGLKILLVIVLSTLLVMLVTAVVVDCCYRWRTAHVQSSAG</sequence>
<dbReference type="PANTHER" id="PTHR33931">
    <property type="entry name" value="HOLIN-LIKE PROTEIN CIDA-RELATED"/>
    <property type="match status" value="1"/>
</dbReference>
<organism evidence="7 9">
    <name type="scientific">Legionella cherrii</name>
    <dbReference type="NCBI Taxonomy" id="28084"/>
    <lineage>
        <taxon>Bacteria</taxon>
        <taxon>Pseudomonadati</taxon>
        <taxon>Pseudomonadota</taxon>
        <taxon>Gammaproteobacteria</taxon>
        <taxon>Legionellales</taxon>
        <taxon>Legionellaceae</taxon>
        <taxon>Legionella</taxon>
    </lineage>
</organism>
<feature type="transmembrane region" description="Helical" evidence="6">
    <location>
        <begin position="94"/>
        <end position="120"/>
    </location>
</feature>
<dbReference type="EMBL" id="LNXW01000013">
    <property type="protein sequence ID" value="KTC80607.1"/>
    <property type="molecule type" value="Genomic_DNA"/>
</dbReference>
<evidence type="ECO:0000256" key="2">
    <source>
        <dbReference type="ARBA" id="ARBA00022475"/>
    </source>
</evidence>
<feature type="transmembrane region" description="Helical" evidence="6">
    <location>
        <begin position="41"/>
        <end position="59"/>
    </location>
</feature>
<dbReference type="EMBL" id="LR134173">
    <property type="protein sequence ID" value="VEB34706.1"/>
    <property type="molecule type" value="Genomic_DNA"/>
</dbReference>
<dbReference type="PATRIC" id="fig|28084.5.peg.2841"/>
<gene>
    <name evidence="7" type="primary">lrgA</name>
    <name evidence="7" type="ORF">Lche_2627</name>
    <name evidence="8" type="ORF">NCTC11976_00976</name>
</gene>
<evidence type="ECO:0000256" key="5">
    <source>
        <dbReference type="ARBA" id="ARBA00023136"/>
    </source>
</evidence>
<dbReference type="InterPro" id="IPR005538">
    <property type="entry name" value="LrgA/CidA"/>
</dbReference>
<feature type="transmembrane region" description="Helical" evidence="6">
    <location>
        <begin position="12"/>
        <end position="29"/>
    </location>
</feature>
<accession>A0A0W0SAN1</accession>
<reference evidence="7 9" key="1">
    <citation type="submission" date="2015-11" db="EMBL/GenBank/DDBJ databases">
        <title>Genomic analysis of 38 Legionella species identifies large and diverse effector repertoires.</title>
        <authorList>
            <person name="Burstein D."/>
            <person name="Amaro F."/>
            <person name="Zusman T."/>
            <person name="Lifshitz Z."/>
            <person name="Cohen O."/>
            <person name="Gilbert J.A."/>
            <person name="Pupko T."/>
            <person name="Shuman H.A."/>
            <person name="Segal G."/>
        </authorList>
    </citation>
    <scope>NUCLEOTIDE SEQUENCE [LARGE SCALE GENOMIC DNA]</scope>
    <source>
        <strain evidence="7 9">ORW</strain>
    </source>
</reference>
<name>A0A0W0SAN1_9GAMM</name>
<evidence type="ECO:0000256" key="6">
    <source>
        <dbReference type="SAM" id="Phobius"/>
    </source>
</evidence>
<evidence type="ECO:0000313" key="10">
    <source>
        <dbReference type="Proteomes" id="UP000277577"/>
    </source>
</evidence>
<dbReference type="Proteomes" id="UP000054921">
    <property type="component" value="Unassembled WGS sequence"/>
</dbReference>
<evidence type="ECO:0000313" key="7">
    <source>
        <dbReference type="EMBL" id="KTC80607.1"/>
    </source>
</evidence>
<keyword evidence="4 6" id="KW-1133">Transmembrane helix</keyword>
<keyword evidence="5 6" id="KW-0472">Membrane</keyword>
<dbReference type="PANTHER" id="PTHR33931:SF2">
    <property type="entry name" value="HOLIN-LIKE PROTEIN CIDA"/>
    <property type="match status" value="1"/>
</dbReference>
<dbReference type="RefSeq" id="WP_237761345.1">
    <property type="nucleotide sequence ID" value="NZ_CAAAIT010000005.1"/>
</dbReference>
<dbReference type="Proteomes" id="UP000277577">
    <property type="component" value="Chromosome"/>
</dbReference>
<feature type="transmembrane region" description="Helical" evidence="6">
    <location>
        <begin position="71"/>
        <end position="88"/>
    </location>
</feature>
<protein>
    <submittedName>
        <fullName evidence="7">Holin-like protein</fullName>
    </submittedName>
</protein>
<evidence type="ECO:0000256" key="1">
    <source>
        <dbReference type="ARBA" id="ARBA00004651"/>
    </source>
</evidence>
<evidence type="ECO:0000256" key="3">
    <source>
        <dbReference type="ARBA" id="ARBA00022692"/>
    </source>
</evidence>
<proteinExistence type="predicted"/>
<evidence type="ECO:0000256" key="4">
    <source>
        <dbReference type="ARBA" id="ARBA00022989"/>
    </source>
</evidence>
<dbReference type="Pfam" id="PF03788">
    <property type="entry name" value="LrgA"/>
    <property type="match status" value="1"/>
</dbReference>